<organism evidence="2 3">
    <name type="scientific">Cladobotryum mycophilum</name>
    <dbReference type="NCBI Taxonomy" id="491253"/>
    <lineage>
        <taxon>Eukaryota</taxon>
        <taxon>Fungi</taxon>
        <taxon>Dikarya</taxon>
        <taxon>Ascomycota</taxon>
        <taxon>Pezizomycotina</taxon>
        <taxon>Sordariomycetes</taxon>
        <taxon>Hypocreomycetidae</taxon>
        <taxon>Hypocreales</taxon>
        <taxon>Hypocreaceae</taxon>
        <taxon>Cladobotryum</taxon>
    </lineage>
</organism>
<protein>
    <submittedName>
        <fullName evidence="2">Uncharacterized protein</fullName>
    </submittedName>
</protein>
<evidence type="ECO:0000256" key="1">
    <source>
        <dbReference type="SAM" id="MobiDB-lite"/>
    </source>
</evidence>
<proteinExistence type="predicted"/>
<reference evidence="2 3" key="1">
    <citation type="submission" date="2024-01" db="EMBL/GenBank/DDBJ databases">
        <title>Complete genome of Cladobotryum mycophilum ATHUM6906.</title>
        <authorList>
            <person name="Christinaki A.C."/>
            <person name="Myridakis A.I."/>
            <person name="Kouvelis V.N."/>
        </authorList>
    </citation>
    <scope>NUCLEOTIDE SEQUENCE [LARGE SCALE GENOMIC DNA]</scope>
    <source>
        <strain evidence="2 3">ATHUM6906</strain>
    </source>
</reference>
<accession>A0ABR0SXG8</accession>
<feature type="region of interest" description="Disordered" evidence="1">
    <location>
        <begin position="76"/>
        <end position="112"/>
    </location>
</feature>
<dbReference type="Proteomes" id="UP001338125">
    <property type="component" value="Unassembled WGS sequence"/>
</dbReference>
<keyword evidence="3" id="KW-1185">Reference proteome</keyword>
<evidence type="ECO:0000313" key="2">
    <source>
        <dbReference type="EMBL" id="KAK5996480.1"/>
    </source>
</evidence>
<evidence type="ECO:0000313" key="3">
    <source>
        <dbReference type="Proteomes" id="UP001338125"/>
    </source>
</evidence>
<sequence length="112" mass="12166">MQHIVRSVTGFFAHFATTDLGYAASGRQHSNRQANAVRQEFLIRYPGFPGRIAHKGIIPIVAEYLKRASLTVKSAARSRQAPPLSKLQDSVPQTPVADAQAATPPTPVQVFS</sequence>
<gene>
    <name evidence="2" type="ORF">PT974_01815</name>
</gene>
<dbReference type="EMBL" id="JAVFKD010000002">
    <property type="protein sequence ID" value="KAK5996480.1"/>
    <property type="molecule type" value="Genomic_DNA"/>
</dbReference>
<name>A0ABR0SXG8_9HYPO</name>
<comment type="caution">
    <text evidence="2">The sequence shown here is derived from an EMBL/GenBank/DDBJ whole genome shotgun (WGS) entry which is preliminary data.</text>
</comment>